<dbReference type="InterPro" id="IPR059116">
    <property type="entry name" value="P2X_receptor"/>
</dbReference>
<evidence type="ECO:0000256" key="1">
    <source>
        <dbReference type="ARBA" id="ARBA00004308"/>
    </source>
</evidence>
<dbReference type="Pfam" id="PF00864">
    <property type="entry name" value="P2X_receptor"/>
    <property type="match status" value="1"/>
</dbReference>
<evidence type="ECO:0000313" key="12">
    <source>
        <dbReference type="Proteomes" id="UP000261520"/>
    </source>
</evidence>
<comment type="similarity">
    <text evidence="2">Belongs to the P2X receptor family.</text>
</comment>
<evidence type="ECO:0000256" key="9">
    <source>
        <dbReference type="ARBA" id="ARBA00023303"/>
    </source>
</evidence>
<dbReference type="Gene3D" id="1.10.287.940">
    <property type="entry name" value="atp-gated p2x4 ion channel"/>
    <property type="match status" value="1"/>
</dbReference>
<dbReference type="AlphaFoldDB" id="A0A3B4APH7"/>
<keyword evidence="7 10" id="KW-0472">Membrane</keyword>
<dbReference type="Ensembl" id="ENSPMGT00000019485.1">
    <property type="protein sequence ID" value="ENSPMGP00000018266.1"/>
    <property type="gene ID" value="ENSPMGG00000014926.1"/>
</dbReference>
<evidence type="ECO:0000313" key="11">
    <source>
        <dbReference type="Ensembl" id="ENSPMGP00000018266.1"/>
    </source>
</evidence>
<reference evidence="11" key="2">
    <citation type="submission" date="2025-09" db="UniProtKB">
        <authorList>
            <consortium name="Ensembl"/>
        </authorList>
    </citation>
    <scope>IDENTIFICATION</scope>
</reference>
<sequence>LRHFFTYETTRFVVVKNWSVGIINRIVQVAIIAYFVGLVMYFSFACMTL</sequence>
<protein>
    <submittedName>
        <fullName evidence="11">Uncharacterized protein</fullName>
    </submittedName>
</protein>
<comment type="subcellular location">
    <subcellularLocation>
        <location evidence="1">Endomembrane system</location>
    </subcellularLocation>
</comment>
<dbReference type="Proteomes" id="UP000261520">
    <property type="component" value="Unplaced"/>
</dbReference>
<reference evidence="11" key="1">
    <citation type="submission" date="2025-08" db="UniProtKB">
        <authorList>
            <consortium name="Ensembl"/>
        </authorList>
    </citation>
    <scope>IDENTIFICATION</scope>
</reference>
<proteinExistence type="inferred from homology"/>
<keyword evidence="9" id="KW-0407">Ion channel</keyword>
<evidence type="ECO:0000256" key="6">
    <source>
        <dbReference type="ARBA" id="ARBA00023065"/>
    </source>
</evidence>
<evidence type="ECO:0000256" key="5">
    <source>
        <dbReference type="ARBA" id="ARBA00022989"/>
    </source>
</evidence>
<keyword evidence="4 10" id="KW-0812">Transmembrane</keyword>
<evidence type="ECO:0000256" key="2">
    <source>
        <dbReference type="ARBA" id="ARBA00009848"/>
    </source>
</evidence>
<evidence type="ECO:0000256" key="7">
    <source>
        <dbReference type="ARBA" id="ARBA00023136"/>
    </source>
</evidence>
<organism evidence="11 12">
    <name type="scientific">Periophthalmus magnuspinnatus</name>
    <dbReference type="NCBI Taxonomy" id="409849"/>
    <lineage>
        <taxon>Eukaryota</taxon>
        <taxon>Metazoa</taxon>
        <taxon>Chordata</taxon>
        <taxon>Craniata</taxon>
        <taxon>Vertebrata</taxon>
        <taxon>Euteleostomi</taxon>
        <taxon>Actinopterygii</taxon>
        <taxon>Neopterygii</taxon>
        <taxon>Teleostei</taxon>
        <taxon>Neoteleostei</taxon>
        <taxon>Acanthomorphata</taxon>
        <taxon>Gobiaria</taxon>
        <taxon>Gobiiformes</taxon>
        <taxon>Gobioidei</taxon>
        <taxon>Gobiidae</taxon>
        <taxon>Oxudercinae</taxon>
        <taxon>Periophthalmus</taxon>
    </lineage>
</organism>
<accession>A0A3B4APH7</accession>
<keyword evidence="5 10" id="KW-1133">Transmembrane helix</keyword>
<evidence type="ECO:0000256" key="10">
    <source>
        <dbReference type="SAM" id="Phobius"/>
    </source>
</evidence>
<feature type="transmembrane region" description="Helical" evidence="10">
    <location>
        <begin position="26"/>
        <end position="47"/>
    </location>
</feature>
<evidence type="ECO:0000256" key="8">
    <source>
        <dbReference type="ARBA" id="ARBA00023286"/>
    </source>
</evidence>
<keyword evidence="6" id="KW-0406">Ion transport</keyword>
<evidence type="ECO:0000256" key="3">
    <source>
        <dbReference type="ARBA" id="ARBA00022448"/>
    </source>
</evidence>
<keyword evidence="8" id="KW-1071">Ligand-gated ion channel</keyword>
<evidence type="ECO:0000256" key="4">
    <source>
        <dbReference type="ARBA" id="ARBA00022692"/>
    </source>
</evidence>
<name>A0A3B4APH7_9GOBI</name>
<keyword evidence="12" id="KW-1185">Reference proteome</keyword>
<keyword evidence="3" id="KW-0813">Transport</keyword>